<organism evidence="2 3">
    <name type="scientific">Paramuricea clavata</name>
    <name type="common">Red gorgonian</name>
    <name type="synonym">Violescent sea-whip</name>
    <dbReference type="NCBI Taxonomy" id="317549"/>
    <lineage>
        <taxon>Eukaryota</taxon>
        <taxon>Metazoa</taxon>
        <taxon>Cnidaria</taxon>
        <taxon>Anthozoa</taxon>
        <taxon>Octocorallia</taxon>
        <taxon>Malacalcyonacea</taxon>
        <taxon>Plexauridae</taxon>
        <taxon>Paramuricea</taxon>
    </lineage>
</organism>
<dbReference type="OrthoDB" id="6020750at2759"/>
<dbReference type="EMBL" id="CACRXK020008058">
    <property type="protein sequence ID" value="CAB4013872.1"/>
    <property type="molecule type" value="Genomic_DNA"/>
</dbReference>
<sequence length="235" mass="26825">MSTDKDVSQVIDCSRFSSLTKLIRVTAYVLRFIRCLRSKEHHLPTMKELKASEIREAETCWIRSVQAQSYEPEIRQLRIGGTTPLVKQLGLFINEDKIFIKRWKNEYLLSIREGSRAIHGKERETIAVGDIVILKEDGTPRLFWKLAKIKDLIQSADGIIRAARIQLVRGDKVKTTELRRPIQHLIPLELHMEPELPSPTDEEVSTASPPAIETTTKGRPRRTAAVIGELLRKGQ</sequence>
<feature type="region of interest" description="Disordered" evidence="1">
    <location>
        <begin position="194"/>
        <end position="220"/>
    </location>
</feature>
<gene>
    <name evidence="2" type="ORF">PACLA_8A004428</name>
</gene>
<dbReference type="PANTHER" id="PTHR47331">
    <property type="entry name" value="PHD-TYPE DOMAIN-CONTAINING PROTEIN"/>
    <property type="match status" value="1"/>
</dbReference>
<name>A0A7D9IUW2_PARCT</name>
<dbReference type="Pfam" id="PF18701">
    <property type="entry name" value="DUF5641"/>
    <property type="match status" value="1"/>
</dbReference>
<reference evidence="2" key="1">
    <citation type="submission" date="2020-04" db="EMBL/GenBank/DDBJ databases">
        <authorList>
            <person name="Alioto T."/>
            <person name="Alioto T."/>
            <person name="Gomez Garrido J."/>
        </authorList>
    </citation>
    <scope>NUCLEOTIDE SEQUENCE</scope>
    <source>
        <strain evidence="2">A484AB</strain>
    </source>
</reference>
<evidence type="ECO:0000313" key="3">
    <source>
        <dbReference type="Proteomes" id="UP001152795"/>
    </source>
</evidence>
<evidence type="ECO:0000313" key="2">
    <source>
        <dbReference type="EMBL" id="CAB4013872.1"/>
    </source>
</evidence>
<feature type="compositionally biased region" description="Polar residues" evidence="1">
    <location>
        <begin position="205"/>
        <end position="217"/>
    </location>
</feature>
<accession>A0A7D9IUW2</accession>
<dbReference type="Proteomes" id="UP001152795">
    <property type="component" value="Unassembled WGS sequence"/>
</dbReference>
<dbReference type="InterPro" id="IPR040676">
    <property type="entry name" value="DUF5641"/>
</dbReference>
<evidence type="ECO:0000256" key="1">
    <source>
        <dbReference type="SAM" id="MobiDB-lite"/>
    </source>
</evidence>
<protein>
    <submittedName>
        <fullName evidence="2">Uncharacterized protein</fullName>
    </submittedName>
</protein>
<dbReference type="AlphaFoldDB" id="A0A7D9IUW2"/>
<comment type="caution">
    <text evidence="2">The sequence shown here is derived from an EMBL/GenBank/DDBJ whole genome shotgun (WGS) entry which is preliminary data.</text>
</comment>
<keyword evidence="3" id="KW-1185">Reference proteome</keyword>
<proteinExistence type="predicted"/>